<feature type="region of interest" description="Disordered" evidence="1">
    <location>
        <begin position="174"/>
        <end position="201"/>
    </location>
</feature>
<name>A0A8J5HHW2_ZINOF</name>
<evidence type="ECO:0000313" key="3">
    <source>
        <dbReference type="Proteomes" id="UP000734854"/>
    </source>
</evidence>
<accession>A0A8J5HHW2</accession>
<dbReference type="EMBL" id="JACMSC010000003">
    <property type="protein sequence ID" value="KAG6527696.1"/>
    <property type="molecule type" value="Genomic_DNA"/>
</dbReference>
<dbReference type="PANTHER" id="PTHR11439">
    <property type="entry name" value="GAG-POL-RELATED RETROTRANSPOSON"/>
    <property type="match status" value="1"/>
</dbReference>
<keyword evidence="3" id="KW-1185">Reference proteome</keyword>
<evidence type="ECO:0000313" key="2">
    <source>
        <dbReference type="EMBL" id="KAG6527696.1"/>
    </source>
</evidence>
<reference evidence="2 3" key="1">
    <citation type="submission" date="2020-08" db="EMBL/GenBank/DDBJ databases">
        <title>Plant Genome Project.</title>
        <authorList>
            <person name="Zhang R.-G."/>
        </authorList>
    </citation>
    <scope>NUCLEOTIDE SEQUENCE [LARGE SCALE GENOMIC DNA]</scope>
    <source>
        <tissue evidence="2">Rhizome</tissue>
    </source>
</reference>
<dbReference type="Proteomes" id="UP000734854">
    <property type="component" value="Unassembled WGS sequence"/>
</dbReference>
<sequence length="395" mass="44041">MTNMGSWHTYYLGIKVNQRGDGIFIPQEGYAKAILKKFKMDNSKPINTPIECGIKLSKHDEGESVDPTFFKSFVGSLLYLTCTRPDILYGVELVRHYMEAPTTNHFKVAKRILHYIKSIIDFGLSTPHAQPLCVAAADYGTQQSRRDFPAATQSQGNSTRQYFWTDRLIQRHKPKKSKAQKAITGNRREASPTRHNKKRRGEKYLTGVGDCHCGGVGKVAGTGSGIGALVIAVEGVGGMGRQGVREVTQPAGLHRRAVRHPGPARVIQCRLQCLRPRPAPSYAPCSCCACNPTPTRAAADHQYPGHGHRGRHHHRPPPHLRIASWKQPAMRAVCSLFLGHGKSSNALLFCFVPLPFFYYAHTRRFERRQTTSRDVKMNQTVDIVVAAVFCEFLNA</sequence>
<gene>
    <name evidence="2" type="ORF">ZIOFF_009822</name>
</gene>
<proteinExistence type="predicted"/>
<dbReference type="AlphaFoldDB" id="A0A8J5HHW2"/>
<protein>
    <submittedName>
        <fullName evidence="2">Uncharacterized protein</fullName>
    </submittedName>
</protein>
<dbReference type="PANTHER" id="PTHR11439:SF517">
    <property type="entry name" value="CYSTEINE-RICH RLK (RECEPTOR-LIKE PROTEIN KINASE) 8"/>
    <property type="match status" value="1"/>
</dbReference>
<organism evidence="2 3">
    <name type="scientific">Zingiber officinale</name>
    <name type="common">Ginger</name>
    <name type="synonym">Amomum zingiber</name>
    <dbReference type="NCBI Taxonomy" id="94328"/>
    <lineage>
        <taxon>Eukaryota</taxon>
        <taxon>Viridiplantae</taxon>
        <taxon>Streptophyta</taxon>
        <taxon>Embryophyta</taxon>
        <taxon>Tracheophyta</taxon>
        <taxon>Spermatophyta</taxon>
        <taxon>Magnoliopsida</taxon>
        <taxon>Liliopsida</taxon>
        <taxon>Zingiberales</taxon>
        <taxon>Zingiberaceae</taxon>
        <taxon>Zingiber</taxon>
    </lineage>
</organism>
<comment type="caution">
    <text evidence="2">The sequence shown here is derived from an EMBL/GenBank/DDBJ whole genome shotgun (WGS) entry which is preliminary data.</text>
</comment>
<evidence type="ECO:0000256" key="1">
    <source>
        <dbReference type="SAM" id="MobiDB-lite"/>
    </source>
</evidence>